<organism evidence="1 2">
    <name type="scientific">Actinacidiphila glaucinigra</name>
    <dbReference type="NCBI Taxonomy" id="235986"/>
    <lineage>
        <taxon>Bacteria</taxon>
        <taxon>Bacillati</taxon>
        <taxon>Actinomycetota</taxon>
        <taxon>Actinomycetes</taxon>
        <taxon>Kitasatosporales</taxon>
        <taxon>Streptomycetaceae</taxon>
        <taxon>Actinacidiphila</taxon>
    </lineage>
</organism>
<evidence type="ECO:0000313" key="1">
    <source>
        <dbReference type="EMBL" id="SNT38967.1"/>
    </source>
</evidence>
<reference evidence="1 2" key="1">
    <citation type="submission" date="2017-06" db="EMBL/GenBank/DDBJ databases">
        <authorList>
            <person name="Kim H.J."/>
            <person name="Triplett B.A."/>
        </authorList>
    </citation>
    <scope>NUCLEOTIDE SEQUENCE [LARGE SCALE GENOMIC DNA]</scope>
    <source>
        <strain evidence="1 2">CGMCC 4.1858</strain>
    </source>
</reference>
<accession>A0A239M7S4</accession>
<dbReference type="RefSeq" id="WP_089227471.1">
    <property type="nucleotide sequence ID" value="NZ_FZOF01000023.1"/>
</dbReference>
<protein>
    <submittedName>
        <fullName evidence="1">Acyl-coenzyme A thioesterase PaaI, contains HGG motif</fullName>
    </submittedName>
</protein>
<keyword evidence="2" id="KW-1185">Reference proteome</keyword>
<dbReference type="InterPro" id="IPR029069">
    <property type="entry name" value="HotDog_dom_sf"/>
</dbReference>
<dbReference type="EMBL" id="FZOF01000023">
    <property type="protein sequence ID" value="SNT38967.1"/>
    <property type="molecule type" value="Genomic_DNA"/>
</dbReference>
<name>A0A239M7S4_9ACTN</name>
<dbReference type="AlphaFoldDB" id="A0A239M7S4"/>
<dbReference type="Pfam" id="PF14539">
    <property type="entry name" value="DUF4442"/>
    <property type="match status" value="1"/>
</dbReference>
<dbReference type="SUPFAM" id="SSF54637">
    <property type="entry name" value="Thioesterase/thiol ester dehydrase-isomerase"/>
    <property type="match status" value="1"/>
</dbReference>
<dbReference type="Proteomes" id="UP000198280">
    <property type="component" value="Unassembled WGS sequence"/>
</dbReference>
<evidence type="ECO:0000313" key="2">
    <source>
        <dbReference type="Proteomes" id="UP000198280"/>
    </source>
</evidence>
<dbReference type="InterPro" id="IPR027961">
    <property type="entry name" value="DUF4442"/>
</dbReference>
<dbReference type="OrthoDB" id="4202970at2"/>
<proteinExistence type="predicted"/>
<dbReference type="Gene3D" id="3.10.129.10">
    <property type="entry name" value="Hotdog Thioesterase"/>
    <property type="match status" value="1"/>
</dbReference>
<gene>
    <name evidence="1" type="ORF">SAMN05216252_12341</name>
</gene>
<sequence length="154" mass="15622">MDATALARSLLEPVPAHRTAGIQVLRAVDCAAEVALDTPYALTNVIGSLHSSGLIALLDAAGLAAVVAAVEAPGEFDGVVPLGAAATVEFLAPARGRLVASCALGESARRALREVLSGAGDRARLATAAEIRDATGAVVCRGGFDWSVRRIPRA</sequence>